<accession>A0AAV1XIK9</accession>
<evidence type="ECO:0000256" key="1">
    <source>
        <dbReference type="ARBA" id="ARBA00007009"/>
    </source>
</evidence>
<dbReference type="PROSITE" id="PS51142">
    <property type="entry name" value="NAS"/>
    <property type="match status" value="1"/>
</dbReference>
<dbReference type="Proteomes" id="UP001497480">
    <property type="component" value="Unassembled WGS sequence"/>
</dbReference>
<evidence type="ECO:0000256" key="2">
    <source>
        <dbReference type="RuleBase" id="RU368095"/>
    </source>
</evidence>
<gene>
    <name evidence="3" type="ORF">LLUT_LOCUS22691</name>
</gene>
<reference evidence="3 4" key="1">
    <citation type="submission" date="2024-03" db="EMBL/GenBank/DDBJ databases">
        <authorList>
            <person name="Martinez-Hernandez J."/>
        </authorList>
    </citation>
    <scope>NUCLEOTIDE SEQUENCE [LARGE SCALE GENOMIC DNA]</scope>
</reference>
<dbReference type="PANTHER" id="PTHR32266">
    <property type="entry name" value="NICOTIANAMINE SYNTHASE 3"/>
    <property type="match status" value="1"/>
</dbReference>
<evidence type="ECO:0000313" key="3">
    <source>
        <dbReference type="EMBL" id="CAL0321631.1"/>
    </source>
</evidence>
<dbReference type="InterPro" id="IPR004298">
    <property type="entry name" value="Nicotian_synth"/>
</dbReference>
<dbReference type="AlphaFoldDB" id="A0AAV1XIK9"/>
<comment type="function">
    <text evidence="2">Synthesizes nicotianamine, a polyamine which serves as a sensor for the physiological iron status within the plant, and/or might be involved in the transport of iron.</text>
</comment>
<dbReference type="PANTHER" id="PTHR32266:SF11">
    <property type="entry name" value="NICOTIANAMINE SYNTHASE"/>
    <property type="match status" value="1"/>
</dbReference>
<keyword evidence="2" id="KW-0808">Transferase</keyword>
<proteinExistence type="inferred from homology"/>
<keyword evidence="4" id="KW-1185">Reference proteome</keyword>
<name>A0AAV1XIK9_LUPLU</name>
<comment type="catalytic activity">
    <reaction evidence="2">
        <text>3 S-adenosyl-L-methionine = nicotianamine + 3 S-methyl-5'-thioadenosine + 3 H(+)</text>
        <dbReference type="Rhea" id="RHEA:16481"/>
        <dbReference type="ChEBI" id="CHEBI:15378"/>
        <dbReference type="ChEBI" id="CHEBI:17509"/>
        <dbReference type="ChEBI" id="CHEBI:58249"/>
        <dbReference type="ChEBI" id="CHEBI:59789"/>
        <dbReference type="EC" id="2.5.1.43"/>
    </reaction>
</comment>
<dbReference type="Gene3D" id="3.40.50.150">
    <property type="entry name" value="Vaccinia Virus protein VP39"/>
    <property type="match status" value="1"/>
</dbReference>
<keyword evidence="2" id="KW-0949">S-adenosyl-L-methionine</keyword>
<dbReference type="EMBL" id="CAXHTB010000015">
    <property type="protein sequence ID" value="CAL0321631.1"/>
    <property type="molecule type" value="Genomic_DNA"/>
</dbReference>
<dbReference type="CDD" id="cd02440">
    <property type="entry name" value="AdoMet_MTases"/>
    <property type="match status" value="1"/>
</dbReference>
<dbReference type="GO" id="GO:0030410">
    <property type="term" value="F:nicotianamine synthase activity"/>
    <property type="evidence" value="ECO:0007669"/>
    <property type="project" value="UniProtKB-UniRule"/>
</dbReference>
<protein>
    <recommendedName>
        <fullName evidence="2">Nicotianamine synthase</fullName>
        <ecNumber evidence="2">2.5.1.43</ecNumber>
    </recommendedName>
</protein>
<dbReference type="InterPro" id="IPR029063">
    <property type="entry name" value="SAM-dependent_MTases_sf"/>
</dbReference>
<dbReference type="GO" id="GO:0030418">
    <property type="term" value="P:nicotianamine biosynthetic process"/>
    <property type="evidence" value="ECO:0007669"/>
    <property type="project" value="UniProtKB-UniRule"/>
</dbReference>
<evidence type="ECO:0000313" key="4">
    <source>
        <dbReference type="Proteomes" id="UP001497480"/>
    </source>
</evidence>
<dbReference type="Pfam" id="PF03059">
    <property type="entry name" value="NAS"/>
    <property type="match status" value="1"/>
</dbReference>
<dbReference type="SUPFAM" id="SSF53335">
    <property type="entry name" value="S-adenosyl-L-methionine-dependent methyltransferases"/>
    <property type="match status" value="1"/>
</dbReference>
<sequence>MDSIQSIDFFTEISPEIFIDHIMKLHARISKLESPRNSEEENNLLGKLIKLCSLLPSTTDIKDFPQEVLNIRESLNNFASQAEGLLELESSTLISLKPKPLDSVSEYPYYAFYVRLAGMESKILKANGMKNAKKVAFVGSGAMPLSSILLASNHMQSTHFDNFDIDDKANEVARRIVASDAALEKRMKFQTQDIMEVKEKLGQYDCIFMAALVGLSRKAKVEILGHIRMYMKEGGFLVLRSARGARTFIYPSLEDHDLVNFEVVTTFQPTHALVHSVFLRKKTEA</sequence>
<organism evidence="3 4">
    <name type="scientific">Lupinus luteus</name>
    <name type="common">European yellow lupine</name>
    <dbReference type="NCBI Taxonomy" id="3873"/>
    <lineage>
        <taxon>Eukaryota</taxon>
        <taxon>Viridiplantae</taxon>
        <taxon>Streptophyta</taxon>
        <taxon>Embryophyta</taxon>
        <taxon>Tracheophyta</taxon>
        <taxon>Spermatophyta</taxon>
        <taxon>Magnoliopsida</taxon>
        <taxon>eudicotyledons</taxon>
        <taxon>Gunneridae</taxon>
        <taxon>Pentapetalae</taxon>
        <taxon>rosids</taxon>
        <taxon>fabids</taxon>
        <taxon>Fabales</taxon>
        <taxon>Fabaceae</taxon>
        <taxon>Papilionoideae</taxon>
        <taxon>50 kb inversion clade</taxon>
        <taxon>genistoids sensu lato</taxon>
        <taxon>core genistoids</taxon>
        <taxon>Genisteae</taxon>
        <taxon>Lupinus</taxon>
    </lineage>
</organism>
<comment type="caution">
    <text evidence="3">The sequence shown here is derived from an EMBL/GenBank/DDBJ whole genome shotgun (WGS) entry which is preliminary data.</text>
</comment>
<dbReference type="EC" id="2.5.1.43" evidence="2"/>
<comment type="similarity">
    <text evidence="1 2">Belongs to the nicotianamine synthase (NAS)-like family.</text>
</comment>